<dbReference type="PANTHER" id="PTHR34829:SF1">
    <property type="entry name" value="SECRETOGLOBIN FAMILY 3A MEMBER 1"/>
    <property type="match status" value="1"/>
</dbReference>
<dbReference type="CTD" id="92304"/>
<organism evidence="2 3">
    <name type="scientific">Vombatus ursinus</name>
    <name type="common">Common wombat</name>
    <dbReference type="NCBI Taxonomy" id="29139"/>
    <lineage>
        <taxon>Eukaryota</taxon>
        <taxon>Metazoa</taxon>
        <taxon>Chordata</taxon>
        <taxon>Craniata</taxon>
        <taxon>Vertebrata</taxon>
        <taxon>Euteleostomi</taxon>
        <taxon>Mammalia</taxon>
        <taxon>Metatheria</taxon>
        <taxon>Diprotodontia</taxon>
        <taxon>Vombatidae</taxon>
        <taxon>Vombatus</taxon>
    </lineage>
</organism>
<dbReference type="InterPro" id="IPR040301">
    <property type="entry name" value="Secretoglobin_3A"/>
</dbReference>
<reference evidence="2" key="2">
    <citation type="submission" date="2025-08" db="UniProtKB">
        <authorList>
            <consortium name="Ensembl"/>
        </authorList>
    </citation>
    <scope>IDENTIFICATION</scope>
</reference>
<accession>A0A4X2LW49</accession>
<dbReference type="AlphaFoldDB" id="A0A4X2LW49"/>
<name>A0A4X2LW49_VOMUR</name>
<dbReference type="PANTHER" id="PTHR34829">
    <property type="entry name" value="SECRETOGLOBIN FAMILY 3A MEMBER 2"/>
    <property type="match status" value="1"/>
</dbReference>
<dbReference type="RefSeq" id="XP_027723066.1">
    <property type="nucleotide sequence ID" value="XM_027867265.1"/>
</dbReference>
<dbReference type="OMA" id="MELTATF"/>
<dbReference type="Pfam" id="PF20490">
    <property type="entry name" value="SCGB3A"/>
    <property type="match status" value="1"/>
</dbReference>
<dbReference type="STRING" id="29139.ENSVURP00010025801"/>
<keyword evidence="1" id="KW-0732">Signal</keyword>
<evidence type="ECO:0000313" key="2">
    <source>
        <dbReference type="Ensembl" id="ENSVURP00010025801.1"/>
    </source>
</evidence>
<evidence type="ECO:0008006" key="4">
    <source>
        <dbReference type="Google" id="ProtNLM"/>
    </source>
</evidence>
<dbReference type="GeneID" id="114046770"/>
<reference evidence="2" key="3">
    <citation type="submission" date="2025-09" db="UniProtKB">
        <authorList>
            <consortium name="Ensembl"/>
        </authorList>
    </citation>
    <scope>IDENTIFICATION</scope>
</reference>
<reference evidence="3" key="1">
    <citation type="submission" date="2018-12" db="EMBL/GenBank/DDBJ databases">
        <authorList>
            <person name="Yazar S."/>
        </authorList>
    </citation>
    <scope>NUCLEOTIDE SEQUENCE [LARGE SCALE GENOMIC DNA]</scope>
</reference>
<protein>
    <recommendedName>
        <fullName evidence="4">Secretoglobin family 3A member 1</fullName>
    </recommendedName>
</protein>
<evidence type="ECO:0000256" key="1">
    <source>
        <dbReference type="SAM" id="SignalP"/>
    </source>
</evidence>
<sequence length="104" mass="11177">MKLTMVFLMAILALCSSSALAFFKGFLARPPTLPPEIQKAVVKPVVESVPNPVLSNFGLLRLILRSLGIPVDHLVEGSKKCVQELGPESVEALKTLLGALTYFG</sequence>
<dbReference type="GO" id="GO:1901741">
    <property type="term" value="P:positive regulation of myoblast fusion"/>
    <property type="evidence" value="ECO:0007669"/>
    <property type="project" value="TreeGrafter"/>
</dbReference>
<dbReference type="GO" id="GO:0005615">
    <property type="term" value="C:extracellular space"/>
    <property type="evidence" value="ECO:0007669"/>
    <property type="project" value="InterPro"/>
</dbReference>
<dbReference type="Ensembl" id="ENSVURT00010029378.1">
    <property type="protein sequence ID" value="ENSVURP00010025801.1"/>
    <property type="gene ID" value="ENSVURG00010019769.1"/>
</dbReference>
<dbReference type="GeneTree" id="ENSGT00420000029848"/>
<feature type="signal peptide" evidence="1">
    <location>
        <begin position="1"/>
        <end position="21"/>
    </location>
</feature>
<dbReference type="OrthoDB" id="9449786at2759"/>
<gene>
    <name evidence="2" type="primary">SCGB3A1</name>
</gene>
<proteinExistence type="predicted"/>
<dbReference type="Proteomes" id="UP000314987">
    <property type="component" value="Unassembled WGS sequence"/>
</dbReference>
<evidence type="ECO:0000313" key="3">
    <source>
        <dbReference type="Proteomes" id="UP000314987"/>
    </source>
</evidence>
<feature type="chain" id="PRO_5021384124" description="Secretoglobin family 3A member 1" evidence="1">
    <location>
        <begin position="22"/>
        <end position="104"/>
    </location>
</feature>
<keyword evidence="3" id="KW-1185">Reference proteome</keyword>